<dbReference type="GO" id="GO:0000175">
    <property type="term" value="F:3'-5'-RNA exonuclease activity"/>
    <property type="evidence" value="ECO:0007669"/>
    <property type="project" value="TreeGrafter"/>
</dbReference>
<gene>
    <name evidence="3" type="ORF">CUNI_LOCUS7617</name>
</gene>
<dbReference type="AlphaFoldDB" id="A0A8S3YZC4"/>
<dbReference type="PANTHER" id="PTHR15092">
    <property type="entry name" value="POLY A -SPECIFIC RIBONUCLEASE/TARGET OF EGR1, MEMBER 1"/>
    <property type="match status" value="1"/>
</dbReference>
<evidence type="ECO:0000256" key="2">
    <source>
        <dbReference type="SAM" id="Phobius"/>
    </source>
</evidence>
<dbReference type="InterPro" id="IPR012677">
    <property type="entry name" value="Nucleotide-bd_a/b_plait_sf"/>
</dbReference>
<accession>A0A8S3YZC4</accession>
<evidence type="ECO:0000313" key="4">
    <source>
        <dbReference type="Proteomes" id="UP000678393"/>
    </source>
</evidence>
<dbReference type="EMBL" id="CAJHNH020001224">
    <property type="protein sequence ID" value="CAG5122059.1"/>
    <property type="molecule type" value="Genomic_DNA"/>
</dbReference>
<dbReference type="OrthoDB" id="414075at2759"/>
<dbReference type="InterPro" id="IPR036397">
    <property type="entry name" value="RNaseH_sf"/>
</dbReference>
<comment type="caution">
    <text evidence="3">The sequence shown here is derived from an EMBL/GenBank/DDBJ whole genome shotgun (WGS) entry which is preliminary data.</text>
</comment>
<sequence>LFDNSGERYFKLRKSVQSFALSQLGITSFARNAKENRYIAETFNFHLCPMSFGSHDQRFYMQASSVQFLCKHKFDFNMWLYQGLPYLNKVEEKELEEELENGLLFSGIERELDEKELQSLCSGVAAWVSTASVGDCLTLHIDESKDLIALLSLVVEKVDHVRRILLEKQSKEFESQQLQLHITEMLGFTRVFRLLQRARKPIVGHNLLMDLMFMYEKFHLPLPDNYRLFKEDIHALFPTIFDTKHINHCLRKPLKSLEIFKTGNLHELYEVLHSDRVTGLMLQQPTVVLANAELNAGEGKAAHHAGYDSYVCGCVFLRLCHLLHFRNFDSMDVSTCSFKMYLPSVKEYCNCINVIRAMVNYINLAGSEPPVQRPPLIHVQAIKTGTKLIPQQLALWFSLYGAVDVQMINSRQAVVATANFITAQDIISAFKDHDVIKVTKYRFWEHSFFGQSVFLCSLAVATGSCIFILMSVFR</sequence>
<dbReference type="InterPro" id="IPR051181">
    <property type="entry name" value="CAF1_poly(A)_ribonucleases"/>
</dbReference>
<keyword evidence="2" id="KW-1133">Transmembrane helix</keyword>
<dbReference type="InterPro" id="IPR006941">
    <property type="entry name" value="RNase_CAF1"/>
</dbReference>
<dbReference type="Pfam" id="PF04857">
    <property type="entry name" value="CAF1"/>
    <property type="match status" value="1"/>
</dbReference>
<dbReference type="GO" id="GO:1990432">
    <property type="term" value="P:siRNA 3'-end processing"/>
    <property type="evidence" value="ECO:0007669"/>
    <property type="project" value="TreeGrafter"/>
</dbReference>
<organism evidence="3 4">
    <name type="scientific">Candidula unifasciata</name>
    <dbReference type="NCBI Taxonomy" id="100452"/>
    <lineage>
        <taxon>Eukaryota</taxon>
        <taxon>Metazoa</taxon>
        <taxon>Spiralia</taxon>
        <taxon>Lophotrochozoa</taxon>
        <taxon>Mollusca</taxon>
        <taxon>Gastropoda</taxon>
        <taxon>Heterobranchia</taxon>
        <taxon>Euthyneura</taxon>
        <taxon>Panpulmonata</taxon>
        <taxon>Eupulmonata</taxon>
        <taxon>Stylommatophora</taxon>
        <taxon>Helicina</taxon>
        <taxon>Helicoidea</taxon>
        <taxon>Geomitridae</taxon>
        <taxon>Candidula</taxon>
    </lineage>
</organism>
<feature type="transmembrane region" description="Helical" evidence="2">
    <location>
        <begin position="448"/>
        <end position="473"/>
    </location>
</feature>
<dbReference type="Gene3D" id="3.30.420.10">
    <property type="entry name" value="Ribonuclease H-like superfamily/Ribonuclease H"/>
    <property type="match status" value="2"/>
</dbReference>
<name>A0A8S3YZC4_9EUPU</name>
<dbReference type="SUPFAM" id="SSF53098">
    <property type="entry name" value="Ribonuclease H-like"/>
    <property type="match status" value="1"/>
</dbReference>
<comment type="similarity">
    <text evidence="1">Belongs to the CAF1 family.</text>
</comment>
<proteinExistence type="inferred from homology"/>
<keyword evidence="4" id="KW-1185">Reference proteome</keyword>
<evidence type="ECO:0000313" key="3">
    <source>
        <dbReference type="EMBL" id="CAG5122059.1"/>
    </source>
</evidence>
<dbReference type="GO" id="GO:1990431">
    <property type="term" value="P:priRNA 3'-end processing"/>
    <property type="evidence" value="ECO:0007669"/>
    <property type="project" value="TreeGrafter"/>
</dbReference>
<dbReference type="Gene3D" id="3.30.70.330">
    <property type="match status" value="1"/>
</dbReference>
<dbReference type="GO" id="GO:0005783">
    <property type="term" value="C:endoplasmic reticulum"/>
    <property type="evidence" value="ECO:0007669"/>
    <property type="project" value="TreeGrafter"/>
</dbReference>
<keyword evidence="2" id="KW-0812">Transmembrane</keyword>
<dbReference type="GO" id="GO:0003723">
    <property type="term" value="F:RNA binding"/>
    <property type="evidence" value="ECO:0007669"/>
    <property type="project" value="TreeGrafter"/>
</dbReference>
<dbReference type="GO" id="GO:0005634">
    <property type="term" value="C:nucleus"/>
    <property type="evidence" value="ECO:0007669"/>
    <property type="project" value="TreeGrafter"/>
</dbReference>
<feature type="non-terminal residue" evidence="3">
    <location>
        <position position="1"/>
    </location>
</feature>
<evidence type="ECO:0000256" key="1">
    <source>
        <dbReference type="ARBA" id="ARBA00008372"/>
    </source>
</evidence>
<protein>
    <submittedName>
        <fullName evidence="3">Uncharacterized protein</fullName>
    </submittedName>
</protein>
<reference evidence="3" key="1">
    <citation type="submission" date="2021-04" db="EMBL/GenBank/DDBJ databases">
        <authorList>
            <consortium name="Molecular Ecology Group"/>
        </authorList>
    </citation>
    <scope>NUCLEOTIDE SEQUENCE</scope>
</reference>
<dbReference type="GO" id="GO:0000289">
    <property type="term" value="P:nuclear-transcribed mRNA poly(A) tail shortening"/>
    <property type="evidence" value="ECO:0007669"/>
    <property type="project" value="TreeGrafter"/>
</dbReference>
<keyword evidence="2" id="KW-0472">Membrane</keyword>
<dbReference type="InterPro" id="IPR012337">
    <property type="entry name" value="RNaseH-like_sf"/>
</dbReference>
<dbReference type="Proteomes" id="UP000678393">
    <property type="component" value="Unassembled WGS sequence"/>
</dbReference>
<dbReference type="PANTHER" id="PTHR15092:SF22">
    <property type="entry name" value="POLY(A)-SPECIFIC RIBONUCLEASE PNLDC1"/>
    <property type="match status" value="1"/>
</dbReference>